<dbReference type="GO" id="GO:0032222">
    <property type="term" value="P:regulation of synaptic transmission, cholinergic"/>
    <property type="evidence" value="ECO:0007669"/>
    <property type="project" value="InterPro"/>
</dbReference>
<evidence type="ECO:0000256" key="2">
    <source>
        <dbReference type="ARBA" id="ARBA00023180"/>
    </source>
</evidence>
<dbReference type="OMA" id="YDIPDIQ"/>
<feature type="chain" id="PRO_5021507698" description="Protein sleepless" evidence="3">
    <location>
        <begin position="29"/>
        <end position="161"/>
    </location>
</feature>
<dbReference type="InterPro" id="IPR050975">
    <property type="entry name" value="Sleep_regulator"/>
</dbReference>
<dbReference type="KEGG" id="lgi:LOTGIDRAFT_185419"/>
<keyword evidence="1 3" id="KW-0732">Signal</keyword>
<evidence type="ECO:0000313" key="4">
    <source>
        <dbReference type="EMBL" id="ESP04019.1"/>
    </source>
</evidence>
<dbReference type="Pfam" id="PF17064">
    <property type="entry name" value="QVR"/>
    <property type="match status" value="1"/>
</dbReference>
<accession>V4AIS5</accession>
<dbReference type="CTD" id="20244653"/>
<feature type="signal peptide" evidence="3">
    <location>
        <begin position="1"/>
        <end position="28"/>
    </location>
</feature>
<protein>
    <recommendedName>
        <fullName evidence="6">Protein sleepless</fullName>
    </recommendedName>
</protein>
<dbReference type="OrthoDB" id="8188641at2759"/>
<dbReference type="InterPro" id="IPR031424">
    <property type="entry name" value="QVR-like"/>
</dbReference>
<dbReference type="Proteomes" id="UP000030746">
    <property type="component" value="Unassembled WGS sequence"/>
</dbReference>
<proteinExistence type="predicted"/>
<dbReference type="GeneID" id="20244653"/>
<sequence length="161" mass="18194">MNPEMMQICRKAFLTCLSLLLLADTVYGIACYQCNSTLESNCQDQFDHSDLNPQKSTLCQMYNARYCVKVTGLWGGIVGTHRFCSSRDMGDQCQDIGYADHDRMYRACIFTCTSDDCNSSTMMTLSKSLAYLCLYSSYFGNLSKLTVPLDHSTSFFWQASN</sequence>
<reference evidence="4 5" key="1">
    <citation type="journal article" date="2013" name="Nature">
        <title>Insights into bilaterian evolution from three spiralian genomes.</title>
        <authorList>
            <person name="Simakov O."/>
            <person name="Marletaz F."/>
            <person name="Cho S.J."/>
            <person name="Edsinger-Gonzales E."/>
            <person name="Havlak P."/>
            <person name="Hellsten U."/>
            <person name="Kuo D.H."/>
            <person name="Larsson T."/>
            <person name="Lv J."/>
            <person name="Arendt D."/>
            <person name="Savage R."/>
            <person name="Osoegawa K."/>
            <person name="de Jong P."/>
            <person name="Grimwood J."/>
            <person name="Chapman J.A."/>
            <person name="Shapiro H."/>
            <person name="Aerts A."/>
            <person name="Otillar R.P."/>
            <person name="Terry A.Y."/>
            <person name="Boore J.L."/>
            <person name="Grigoriev I.V."/>
            <person name="Lindberg D.R."/>
            <person name="Seaver E.C."/>
            <person name="Weisblat D.A."/>
            <person name="Putnam N.H."/>
            <person name="Rokhsar D.S."/>
        </authorList>
    </citation>
    <scope>NUCLEOTIDE SEQUENCE [LARGE SCALE GENOMIC DNA]</scope>
</reference>
<dbReference type="PANTHER" id="PTHR33562:SF18">
    <property type="entry name" value="BOUDIN-RELATED"/>
    <property type="match status" value="1"/>
</dbReference>
<evidence type="ECO:0000313" key="5">
    <source>
        <dbReference type="Proteomes" id="UP000030746"/>
    </source>
</evidence>
<dbReference type="GO" id="GO:0030431">
    <property type="term" value="P:sleep"/>
    <property type="evidence" value="ECO:0007669"/>
    <property type="project" value="InterPro"/>
</dbReference>
<dbReference type="CDD" id="cd23590">
    <property type="entry name" value="TFP_LU_ECD_Bou"/>
    <property type="match status" value="1"/>
</dbReference>
<keyword evidence="5" id="KW-1185">Reference proteome</keyword>
<dbReference type="PANTHER" id="PTHR33562">
    <property type="entry name" value="ATILLA, ISOFORM B-RELATED-RELATED"/>
    <property type="match status" value="1"/>
</dbReference>
<name>V4AIS5_LOTGI</name>
<keyword evidence="2" id="KW-0325">Glycoprotein</keyword>
<dbReference type="AlphaFoldDB" id="V4AIS5"/>
<organism evidence="4 5">
    <name type="scientific">Lottia gigantea</name>
    <name type="common">Giant owl limpet</name>
    <dbReference type="NCBI Taxonomy" id="225164"/>
    <lineage>
        <taxon>Eukaryota</taxon>
        <taxon>Metazoa</taxon>
        <taxon>Spiralia</taxon>
        <taxon>Lophotrochozoa</taxon>
        <taxon>Mollusca</taxon>
        <taxon>Gastropoda</taxon>
        <taxon>Patellogastropoda</taxon>
        <taxon>Lottioidea</taxon>
        <taxon>Lottiidae</taxon>
        <taxon>Lottia</taxon>
    </lineage>
</organism>
<gene>
    <name evidence="4" type="ORF">LOTGIDRAFT_185419</name>
</gene>
<evidence type="ECO:0008006" key="6">
    <source>
        <dbReference type="Google" id="ProtNLM"/>
    </source>
</evidence>
<dbReference type="EMBL" id="KB199905">
    <property type="protein sequence ID" value="ESP04019.1"/>
    <property type="molecule type" value="Genomic_DNA"/>
</dbReference>
<evidence type="ECO:0000256" key="3">
    <source>
        <dbReference type="SAM" id="SignalP"/>
    </source>
</evidence>
<dbReference type="RefSeq" id="XP_009045501.1">
    <property type="nucleotide sequence ID" value="XM_009047253.1"/>
</dbReference>
<evidence type="ECO:0000256" key="1">
    <source>
        <dbReference type="ARBA" id="ARBA00022729"/>
    </source>
</evidence>
<dbReference type="HOGENOM" id="CLU_144366_0_0_1"/>